<dbReference type="Gene3D" id="2.170.130.10">
    <property type="entry name" value="TonB-dependent receptor, plug domain"/>
    <property type="match status" value="1"/>
</dbReference>
<dbReference type="Pfam" id="PF13715">
    <property type="entry name" value="CarbopepD_reg_2"/>
    <property type="match status" value="1"/>
</dbReference>
<keyword evidence="6 8" id="KW-0472">Membrane</keyword>
<evidence type="ECO:0000256" key="9">
    <source>
        <dbReference type="RuleBase" id="RU003357"/>
    </source>
</evidence>
<evidence type="ECO:0000256" key="6">
    <source>
        <dbReference type="ARBA" id="ARBA00023136"/>
    </source>
</evidence>
<evidence type="ECO:0000256" key="4">
    <source>
        <dbReference type="ARBA" id="ARBA00022692"/>
    </source>
</evidence>
<keyword evidence="2 8" id="KW-0813">Transport</keyword>
<name>A0A363NPD6_9SPHI</name>
<accession>A0A363NPD6</accession>
<evidence type="ECO:0008006" key="14">
    <source>
        <dbReference type="Google" id="ProtNLM"/>
    </source>
</evidence>
<dbReference type="InterPro" id="IPR039426">
    <property type="entry name" value="TonB-dep_rcpt-like"/>
</dbReference>
<dbReference type="SUPFAM" id="SSF49464">
    <property type="entry name" value="Carboxypeptidase regulatory domain-like"/>
    <property type="match status" value="1"/>
</dbReference>
<keyword evidence="7 8" id="KW-0998">Cell outer membrane</keyword>
<dbReference type="InterPro" id="IPR008969">
    <property type="entry name" value="CarboxyPept-like_regulatory"/>
</dbReference>
<dbReference type="OrthoDB" id="600887at2"/>
<gene>
    <name evidence="12" type="ORF">DCO56_20780</name>
</gene>
<keyword evidence="5 9" id="KW-0798">TonB box</keyword>
<evidence type="ECO:0000256" key="8">
    <source>
        <dbReference type="PROSITE-ProRule" id="PRU01360"/>
    </source>
</evidence>
<protein>
    <recommendedName>
        <fullName evidence="14">SusC/RagA family TonB-linked outer membrane protein</fullName>
    </recommendedName>
</protein>
<evidence type="ECO:0000256" key="1">
    <source>
        <dbReference type="ARBA" id="ARBA00004571"/>
    </source>
</evidence>
<dbReference type="NCBIfam" id="TIGR04057">
    <property type="entry name" value="SusC_RagA_signa"/>
    <property type="match status" value="1"/>
</dbReference>
<keyword evidence="3 8" id="KW-1134">Transmembrane beta strand</keyword>
<evidence type="ECO:0000256" key="7">
    <source>
        <dbReference type="ARBA" id="ARBA00023237"/>
    </source>
</evidence>
<comment type="similarity">
    <text evidence="8 9">Belongs to the TonB-dependent receptor family.</text>
</comment>
<evidence type="ECO:0000259" key="11">
    <source>
        <dbReference type="Pfam" id="PF07715"/>
    </source>
</evidence>
<dbReference type="AlphaFoldDB" id="A0A363NPD6"/>
<dbReference type="FunFam" id="2.170.130.10:FF:000003">
    <property type="entry name" value="SusC/RagA family TonB-linked outer membrane protein"/>
    <property type="match status" value="1"/>
</dbReference>
<dbReference type="InterPro" id="IPR012910">
    <property type="entry name" value="Plug_dom"/>
</dbReference>
<evidence type="ECO:0000256" key="2">
    <source>
        <dbReference type="ARBA" id="ARBA00022448"/>
    </source>
</evidence>
<dbReference type="SUPFAM" id="SSF56935">
    <property type="entry name" value="Porins"/>
    <property type="match status" value="1"/>
</dbReference>
<dbReference type="Gene3D" id="2.60.40.1120">
    <property type="entry name" value="Carboxypeptidase-like, regulatory domain"/>
    <property type="match status" value="1"/>
</dbReference>
<dbReference type="EMBL" id="QCXX01000006">
    <property type="protein sequence ID" value="PUV22638.1"/>
    <property type="molecule type" value="Genomic_DNA"/>
</dbReference>
<evidence type="ECO:0000313" key="13">
    <source>
        <dbReference type="Proteomes" id="UP000250831"/>
    </source>
</evidence>
<feature type="domain" description="TonB-dependent receptor-like beta-barrel" evidence="10">
    <location>
        <begin position="502"/>
        <end position="891"/>
    </location>
</feature>
<dbReference type="InterPro" id="IPR000531">
    <property type="entry name" value="Beta-barrel_TonB"/>
</dbReference>
<dbReference type="InterPro" id="IPR023997">
    <property type="entry name" value="TonB-dep_OMP_SusC/RagA_CS"/>
</dbReference>
<dbReference type="PROSITE" id="PS52016">
    <property type="entry name" value="TONB_DEPENDENT_REC_3"/>
    <property type="match status" value="1"/>
</dbReference>
<proteinExistence type="inferred from homology"/>
<dbReference type="GO" id="GO:0009279">
    <property type="term" value="C:cell outer membrane"/>
    <property type="evidence" value="ECO:0007669"/>
    <property type="project" value="UniProtKB-SubCell"/>
</dbReference>
<dbReference type="Proteomes" id="UP000250831">
    <property type="component" value="Unassembled WGS sequence"/>
</dbReference>
<dbReference type="NCBIfam" id="TIGR04056">
    <property type="entry name" value="OMP_RagA_SusC"/>
    <property type="match status" value="1"/>
</dbReference>
<dbReference type="Gene3D" id="2.40.170.20">
    <property type="entry name" value="TonB-dependent receptor, beta-barrel domain"/>
    <property type="match status" value="1"/>
</dbReference>
<evidence type="ECO:0000256" key="3">
    <source>
        <dbReference type="ARBA" id="ARBA00022452"/>
    </source>
</evidence>
<organism evidence="12 13">
    <name type="scientific">Sphingobacterium athyrii</name>
    <dbReference type="NCBI Taxonomy" id="2152717"/>
    <lineage>
        <taxon>Bacteria</taxon>
        <taxon>Pseudomonadati</taxon>
        <taxon>Bacteroidota</taxon>
        <taxon>Sphingobacteriia</taxon>
        <taxon>Sphingobacteriales</taxon>
        <taxon>Sphingobacteriaceae</taxon>
        <taxon>Sphingobacterium</taxon>
    </lineage>
</organism>
<comment type="caution">
    <text evidence="12">The sequence shown here is derived from an EMBL/GenBank/DDBJ whole genome shotgun (WGS) entry which is preliminary data.</text>
</comment>
<evidence type="ECO:0000313" key="12">
    <source>
        <dbReference type="EMBL" id="PUV22638.1"/>
    </source>
</evidence>
<reference evidence="12 13" key="1">
    <citation type="submission" date="2018-04" db="EMBL/GenBank/DDBJ databases">
        <title>Sphingobacterium sp. M46 Genome.</title>
        <authorList>
            <person name="Cheng J."/>
            <person name="Li Y."/>
        </authorList>
    </citation>
    <scope>NUCLEOTIDE SEQUENCE [LARGE SCALE GENOMIC DNA]</scope>
    <source>
        <strain evidence="12 13">M46</strain>
    </source>
</reference>
<evidence type="ECO:0000259" key="10">
    <source>
        <dbReference type="Pfam" id="PF00593"/>
    </source>
</evidence>
<evidence type="ECO:0000256" key="5">
    <source>
        <dbReference type="ARBA" id="ARBA00023077"/>
    </source>
</evidence>
<dbReference type="Pfam" id="PF07715">
    <property type="entry name" value="Plug"/>
    <property type="match status" value="1"/>
</dbReference>
<dbReference type="InterPro" id="IPR036942">
    <property type="entry name" value="Beta-barrel_TonB_sf"/>
</dbReference>
<sequence length="1199" mass="131576">MIFYPFVRLHPWSLTLRSILIMKLIVLISLLTTMQLFAEGNAQTINLTAKHVTLNQVMRDIQKQSGFNFFLNGKSLAQTRLSVNIQHAKLEDALNAIVTPLNLEWVKKDEVIVIKPKRKLLNTDRKEVLQRSIGGKVVNGKGQAVVGATIMVKGTNISTITDQEGRFTIQLPATNGILVFSNVGYQRLEKSVTGNDELSIVLQEEVNGLDEVVVVGYGSQKRANVIGAVSTVSGSSVENRSTSTLTSSLAGLAAGVNVQTTTGKPGADGANILIRGKGTLNNTSPLVVIDGIVGSMDAVNPNDVESISILKDAATAAIYGSLGSNGVILITTKKGAKGKNNVSYTGMVSMLRPNNVPEFITDYAQHMRLVNEGFKNLGQAAVYTDATINLWEEAKKNPNGLTEFGIPNKVAYPNTNWGDVLFGQRKLLQNHNLSLNGGNENTQYLFSVGYFNNPGTMPETGADKIRMRINLQSKVAKFLTVGTQTFGDMQNLSVADVVTAYSYLTQTVPGVYPYYNGVYGFPAAAEESATANNALAFLNGMSGKNQVNRFNTTVFAKLNLMKGLEFESKVNYNHTYTETNSHQVPYEKWNFATNKLSTAALSSGQITTQYGVTKNYNVIIDNVLRYSGSFGKHDVGGILGYNEQYFNQYNIGAAKLGLVHPDLTTFNSATTMSSITGDELDYGLRSFFGRANYAYDNKYLAEAVVRYDGSSRFGTAKRWGFFPAFSAGWRVSEESFMSPLKSFLNDLRLRASWGKTGNNASPGNYDHLPSYGTVNYSFNNQAVRGLAQTKLGNDLLHWETTTTTNVGFTATALKNKLTVEFDAYRAYTDGILYVPTIPATTGTATAATMNIAEVSKRGIELTLGYQDKISDFKYGISANFAYNTNRVEKYKGALSEGYVTDAAGNRVYQSNIGMVSNGVNQRILEGHEINEFYLYNVYRGSGNHFLTDGAVDKNGGPRDGMIRTEQDMAWLKAMVAAGYLFQPADGIDPTKIWYGDLIYSDMNGDGIYGNVYDQKFMGKRATPSFNYGLTINMAYKGFDASMIWSASSGMSYYWNELYLNSSIVAQGKSVPALVANDHYYYNPANPSDPNNRIDGYYPRLKGVTDAQNGRTSDYYLYNASFVKLRNLQLGYTLPESLASRLSIAKLRIYLAGENLLTWTKFPGLDPEIGPASNDPSLINSSVVNYPTMRQYSLGLNLTF</sequence>
<keyword evidence="13" id="KW-1185">Reference proteome</keyword>
<dbReference type="InterPro" id="IPR023996">
    <property type="entry name" value="TonB-dep_OMP_SusC/RagA"/>
</dbReference>
<dbReference type="Gene3D" id="3.55.50.30">
    <property type="match status" value="1"/>
</dbReference>
<dbReference type="InterPro" id="IPR037066">
    <property type="entry name" value="Plug_dom_sf"/>
</dbReference>
<comment type="subcellular location">
    <subcellularLocation>
        <location evidence="1 8">Cell outer membrane</location>
        <topology evidence="1 8">Multi-pass membrane protein</topology>
    </subcellularLocation>
</comment>
<feature type="domain" description="TonB-dependent receptor plug" evidence="11">
    <location>
        <begin position="224"/>
        <end position="327"/>
    </location>
</feature>
<dbReference type="Pfam" id="PF00593">
    <property type="entry name" value="TonB_dep_Rec_b-barrel"/>
    <property type="match status" value="1"/>
</dbReference>
<keyword evidence="4 8" id="KW-0812">Transmembrane</keyword>